<dbReference type="Proteomes" id="UP000004754">
    <property type="component" value="Unassembled WGS sequence"/>
</dbReference>
<name>E6MK77_9FIRM</name>
<organism evidence="1 2">
    <name type="scientific">Pseudoramibacter alactolyticus ATCC 23263</name>
    <dbReference type="NCBI Taxonomy" id="887929"/>
    <lineage>
        <taxon>Bacteria</taxon>
        <taxon>Bacillati</taxon>
        <taxon>Bacillota</taxon>
        <taxon>Clostridia</taxon>
        <taxon>Eubacteriales</taxon>
        <taxon>Eubacteriaceae</taxon>
        <taxon>Pseudoramibacter</taxon>
    </lineage>
</organism>
<gene>
    <name evidence="1" type="ORF">HMP0721_2413</name>
</gene>
<dbReference type="AlphaFoldDB" id="E6MK77"/>
<dbReference type="eggNOG" id="ENOG5033XFQ">
    <property type="taxonomic scope" value="Bacteria"/>
</dbReference>
<sequence>MMGIKKIQKYAVLIALTLGMGIALLAGCGLKPPTFGTEAKGYDKFEQLEESSIGLKSGGKIQAFVPKGGSKYASDTYLTGSANGVALNLRSVDASLVNSAGGFKTYLKKYGSLSTPNLNAAVDTVGKKVSKSKDGNTVYRKGFQVLSRYDNTYYSQCQTEFVTKIVNKKGETTNYVVGTIKVNSYDSNDKTDKTVDELSAYYNIKVYWDAKKAKSRAKHYTNNPPTTKRILAGSFTVPIPTGWRLDSGRSTGAVSFYGPNGTSTASQHLLIARSYINSQTQNYSDADFENYFRNALQSRFKGMTVEMKATKSPVSPGKAYQFVMSRGNARINGYFFFSKYNMLMIYNVSNGNMSNDQQNVLNTAFNGIVDYDSLRK</sequence>
<proteinExistence type="predicted"/>
<keyword evidence="2" id="KW-1185">Reference proteome</keyword>
<comment type="caution">
    <text evidence="1">The sequence shown here is derived from an EMBL/GenBank/DDBJ whole genome shotgun (WGS) entry which is preliminary data.</text>
</comment>
<dbReference type="PROSITE" id="PS51257">
    <property type="entry name" value="PROKAR_LIPOPROTEIN"/>
    <property type="match status" value="1"/>
</dbReference>
<dbReference type="STRING" id="887929.HMP0721_2413"/>
<evidence type="ECO:0000313" key="2">
    <source>
        <dbReference type="Proteomes" id="UP000004754"/>
    </source>
</evidence>
<reference evidence="1 2" key="1">
    <citation type="submission" date="2010-12" db="EMBL/GenBank/DDBJ databases">
        <authorList>
            <person name="Muzny D."/>
            <person name="Qin X."/>
            <person name="Deng J."/>
            <person name="Jiang H."/>
            <person name="Liu Y."/>
            <person name="Qu J."/>
            <person name="Song X.-Z."/>
            <person name="Zhang L."/>
            <person name="Thornton R."/>
            <person name="Coyle M."/>
            <person name="Francisco L."/>
            <person name="Jackson L."/>
            <person name="Javaid M."/>
            <person name="Korchina V."/>
            <person name="Kovar C."/>
            <person name="Mata R."/>
            <person name="Mathew T."/>
            <person name="Ngo R."/>
            <person name="Nguyen L."/>
            <person name="Nguyen N."/>
            <person name="Okwuonu G."/>
            <person name="Ongeri F."/>
            <person name="Pham C."/>
            <person name="Simmons D."/>
            <person name="Wilczek-Boney K."/>
            <person name="Hale W."/>
            <person name="Jakkamsetti A."/>
            <person name="Pham P."/>
            <person name="Ruth R."/>
            <person name="San Lucas F."/>
            <person name="Warren J."/>
            <person name="Zhang J."/>
            <person name="Zhao Z."/>
            <person name="Zhou C."/>
            <person name="Zhu D."/>
            <person name="Lee S."/>
            <person name="Bess C."/>
            <person name="Blankenburg K."/>
            <person name="Forbes L."/>
            <person name="Fu Q."/>
            <person name="Gubbala S."/>
            <person name="Hirani K."/>
            <person name="Jayaseelan J.C."/>
            <person name="Lara F."/>
            <person name="Munidasa M."/>
            <person name="Palculict T."/>
            <person name="Patil S."/>
            <person name="Pu L.-L."/>
            <person name="Saada N."/>
            <person name="Tang L."/>
            <person name="Weissenberger G."/>
            <person name="Zhu Y."/>
            <person name="Hemphill L."/>
            <person name="Shang Y."/>
            <person name="Youmans B."/>
            <person name="Ayvaz T."/>
            <person name="Ross M."/>
            <person name="Santibanez J."/>
            <person name="Aqrawi P."/>
            <person name="Gross S."/>
            <person name="Joshi V."/>
            <person name="Fowler G."/>
            <person name="Nazareth L."/>
            <person name="Reid J."/>
            <person name="Worley K."/>
            <person name="Petrosino J."/>
            <person name="Highlander S."/>
            <person name="Gibbs R."/>
        </authorList>
    </citation>
    <scope>NUCLEOTIDE SEQUENCE [LARGE SCALE GENOMIC DNA]</scope>
    <source>
        <strain evidence="1 2">ATCC 23263</strain>
    </source>
</reference>
<dbReference type="HOGENOM" id="CLU_735424_0_0_9"/>
<evidence type="ECO:0000313" key="1">
    <source>
        <dbReference type="EMBL" id="EFV00596.1"/>
    </source>
</evidence>
<dbReference type="EMBL" id="AEQN01000033">
    <property type="protein sequence ID" value="EFV00596.1"/>
    <property type="molecule type" value="Genomic_DNA"/>
</dbReference>
<dbReference type="OrthoDB" id="2081597at2"/>
<dbReference type="RefSeq" id="WP_006599834.1">
    <property type="nucleotide sequence ID" value="NZ_GL622359.1"/>
</dbReference>
<accession>E6MK77</accession>
<protein>
    <submittedName>
        <fullName evidence="1">Uncharacterized protein</fullName>
    </submittedName>
</protein>